<comment type="similarity">
    <text evidence="6">Belongs to the sodium:neurotransmitter symporter (SNF) (TC 2.A.22) family.</text>
</comment>
<comment type="subcellular location">
    <subcellularLocation>
        <location evidence="1">Membrane</location>
        <topology evidence="1">Multi-pass membrane protein</topology>
    </subcellularLocation>
</comment>
<feature type="transmembrane region" description="Helical" evidence="8">
    <location>
        <begin position="801"/>
        <end position="824"/>
    </location>
</feature>
<name>A0ABN9QV06_9DINO</name>
<dbReference type="InterPro" id="IPR000175">
    <property type="entry name" value="Na/ntran_symport"/>
</dbReference>
<sequence length="848" mass="89833">MAMAGCRAAPVAAELLGAAAAAPSPWPVRRARQAAACGAVVGRLAAALQRALELETRVEGLALRHAVAAGEAAALVAARAALVPDCGVAAAASGNPEPKVAAAELVERLALVAPVLDAGVRETGVIAMEVGGRNVACHHPALPAAAARAMPQRELNRVQQEARRAGGGDRQSSGDGGCVEVRAAVDAQADTQHDAEPATQPAPPDDRGGELEGEHGDAAMIVQRQPCGTRRLAALVLREHVVAGAFVDLETQLVELMAAVRPLLDPAAIARAPAKCPRDAGRVPGRAKTQSSVGGWAPDRAETQSAADDGMGLPCRVRTPPLVDNKKVSDVAGDPPLSPASGGSSLAAAQERPTYASKVELMLSLVGYAVGLGNVWRFPYLAFSNGGGGFLIPYTLALVFLGLPLFVLELGLGQMLRQGTLGVWRKLGVPRLQCVGMGATLVTFFVSLYYNVILAWTVYYIGRTIASFGGPLPWSDEIEGFQCKEQVLIVAANMTHLPLIVESTGLFNQMYKSAFWCPEKGIPDATTEVPPGYVRLVETPKQCPAQAAAQFWEEQVLWQSSGMDDLGGFHPGMVVSFTIAWILVYGCICKGVASSGKVVYVTATLPYVALVAFSFRANSLPNAAAGIYFFVKPDFKVLLDTRVWLRAVTQIFYSLGVGFGSIIAFASYGPVSSNFPRDAGTVSLINCGTSIFAGFVVFPILGFLALELSETDPCIDGSNLEGLESVGISGTGLAFIAFPIAISQMAGSSFWAMLFFVMLFCLGIDSQFAMCESVITVLSDAGADKWLTRRLGCQFSKGRFVFLYCAISYMSGLIFCTRAGVYWFNLFGLRTIHALWDSFSSRFWNARG</sequence>
<feature type="region of interest" description="Disordered" evidence="7">
    <location>
        <begin position="276"/>
        <end position="345"/>
    </location>
</feature>
<keyword evidence="5 8" id="KW-0472">Membrane</keyword>
<keyword evidence="10" id="KW-1185">Reference proteome</keyword>
<keyword evidence="4 8" id="KW-1133">Transmembrane helix</keyword>
<dbReference type="Proteomes" id="UP001189429">
    <property type="component" value="Unassembled WGS sequence"/>
</dbReference>
<evidence type="ECO:0000313" key="10">
    <source>
        <dbReference type="Proteomes" id="UP001189429"/>
    </source>
</evidence>
<evidence type="ECO:0000256" key="6">
    <source>
        <dbReference type="RuleBase" id="RU003732"/>
    </source>
</evidence>
<feature type="transmembrane region" description="Helical" evidence="8">
    <location>
        <begin position="750"/>
        <end position="770"/>
    </location>
</feature>
<feature type="compositionally biased region" description="Basic and acidic residues" evidence="7">
    <location>
        <begin position="204"/>
        <end position="213"/>
    </location>
</feature>
<evidence type="ECO:0000256" key="8">
    <source>
        <dbReference type="SAM" id="Phobius"/>
    </source>
</evidence>
<feature type="transmembrane region" description="Helical" evidence="8">
    <location>
        <begin position="361"/>
        <end position="379"/>
    </location>
</feature>
<evidence type="ECO:0000256" key="3">
    <source>
        <dbReference type="ARBA" id="ARBA00022692"/>
    </source>
</evidence>
<dbReference type="PRINTS" id="PR00176">
    <property type="entry name" value="NANEUSMPORT"/>
</dbReference>
<feature type="transmembrane region" description="Helical" evidence="8">
    <location>
        <begin position="651"/>
        <end position="671"/>
    </location>
</feature>
<feature type="compositionally biased region" description="Basic and acidic residues" evidence="7">
    <location>
        <begin position="154"/>
        <end position="167"/>
    </location>
</feature>
<feature type="transmembrane region" description="Helical" evidence="8">
    <location>
        <begin position="434"/>
        <end position="461"/>
    </location>
</feature>
<feature type="transmembrane region" description="Helical" evidence="8">
    <location>
        <begin position="573"/>
        <end position="593"/>
    </location>
</feature>
<organism evidence="9 10">
    <name type="scientific">Prorocentrum cordatum</name>
    <dbReference type="NCBI Taxonomy" id="2364126"/>
    <lineage>
        <taxon>Eukaryota</taxon>
        <taxon>Sar</taxon>
        <taxon>Alveolata</taxon>
        <taxon>Dinophyceae</taxon>
        <taxon>Prorocentrales</taxon>
        <taxon>Prorocentraceae</taxon>
        <taxon>Prorocentrum</taxon>
    </lineage>
</organism>
<evidence type="ECO:0000256" key="1">
    <source>
        <dbReference type="ARBA" id="ARBA00004141"/>
    </source>
</evidence>
<keyword evidence="3 6" id="KW-0812">Transmembrane</keyword>
<dbReference type="EMBL" id="CAUYUJ010004446">
    <property type="protein sequence ID" value="CAK0809556.1"/>
    <property type="molecule type" value="Genomic_DNA"/>
</dbReference>
<evidence type="ECO:0000313" key="9">
    <source>
        <dbReference type="EMBL" id="CAK0809556.1"/>
    </source>
</evidence>
<dbReference type="PROSITE" id="PS50267">
    <property type="entry name" value="NA_NEUROTRAN_SYMP_3"/>
    <property type="match status" value="1"/>
</dbReference>
<reference evidence="9" key="1">
    <citation type="submission" date="2023-10" db="EMBL/GenBank/DDBJ databases">
        <authorList>
            <person name="Chen Y."/>
            <person name="Shah S."/>
            <person name="Dougan E. K."/>
            <person name="Thang M."/>
            <person name="Chan C."/>
        </authorList>
    </citation>
    <scope>NUCLEOTIDE SEQUENCE [LARGE SCALE GENOMIC DNA]</scope>
</reference>
<dbReference type="SUPFAM" id="SSF161070">
    <property type="entry name" value="SNF-like"/>
    <property type="match status" value="1"/>
</dbReference>
<feature type="transmembrane region" description="Helical" evidence="8">
    <location>
        <begin position="605"/>
        <end position="631"/>
    </location>
</feature>
<keyword evidence="2 6" id="KW-0813">Transport</keyword>
<dbReference type="Pfam" id="PF00209">
    <property type="entry name" value="SNF"/>
    <property type="match status" value="1"/>
</dbReference>
<evidence type="ECO:0000256" key="5">
    <source>
        <dbReference type="ARBA" id="ARBA00023136"/>
    </source>
</evidence>
<comment type="caution">
    <text evidence="9">The sequence shown here is derived from an EMBL/GenBank/DDBJ whole genome shotgun (WGS) entry which is preliminary data.</text>
</comment>
<proteinExistence type="inferred from homology"/>
<dbReference type="PANTHER" id="PTHR11616">
    <property type="entry name" value="SODIUM/CHLORIDE DEPENDENT TRANSPORTER"/>
    <property type="match status" value="1"/>
</dbReference>
<dbReference type="InterPro" id="IPR037272">
    <property type="entry name" value="SNS_sf"/>
</dbReference>
<dbReference type="PANTHER" id="PTHR11616:SF240">
    <property type="entry name" value="BLOATED TUBULES, ISOFORM B-RELATED"/>
    <property type="match status" value="1"/>
</dbReference>
<evidence type="ECO:0000256" key="2">
    <source>
        <dbReference type="ARBA" id="ARBA00022448"/>
    </source>
</evidence>
<accession>A0ABN9QV06</accession>
<protein>
    <recommendedName>
        <fullName evidence="6">Transporter</fullName>
    </recommendedName>
</protein>
<keyword evidence="6" id="KW-0769">Symport</keyword>
<feature type="region of interest" description="Disordered" evidence="7">
    <location>
        <begin position="190"/>
        <end position="213"/>
    </location>
</feature>
<feature type="transmembrane region" description="Helical" evidence="8">
    <location>
        <begin position="683"/>
        <end position="706"/>
    </location>
</feature>
<evidence type="ECO:0000256" key="4">
    <source>
        <dbReference type="ARBA" id="ARBA00022989"/>
    </source>
</evidence>
<gene>
    <name evidence="9" type="ORF">PCOR1329_LOCUS14780</name>
</gene>
<feature type="region of interest" description="Disordered" evidence="7">
    <location>
        <begin position="147"/>
        <end position="177"/>
    </location>
</feature>
<dbReference type="PROSITE" id="PS00610">
    <property type="entry name" value="NA_NEUROTRAN_SYMP_1"/>
    <property type="match status" value="1"/>
</dbReference>
<evidence type="ECO:0000256" key="7">
    <source>
        <dbReference type="SAM" id="MobiDB-lite"/>
    </source>
</evidence>
<feature type="transmembrane region" description="Helical" evidence="8">
    <location>
        <begin position="391"/>
        <end position="413"/>
    </location>
</feature>